<dbReference type="Gene3D" id="3.30.460.10">
    <property type="entry name" value="Beta Polymerase, domain 2"/>
    <property type="match status" value="1"/>
</dbReference>
<dbReference type="GO" id="GO:0031123">
    <property type="term" value="P:RNA 3'-end processing"/>
    <property type="evidence" value="ECO:0007669"/>
    <property type="project" value="TreeGrafter"/>
</dbReference>
<keyword evidence="9" id="KW-1185">Reference proteome</keyword>
<dbReference type="EMBL" id="AMWN01000003">
    <property type="protein sequence ID" value="EXJ90525.1"/>
    <property type="molecule type" value="Genomic_DNA"/>
</dbReference>
<sequence length="716" mass="79877">MYHFQGNRDHDTRNDSADRRRPRNFNARHEATRRDRFRRPPPPRTAAERPLFRLRHEEVENASFLDPHADSKFRNLEELTDSDEEAMALSDDEEPERDTKRARVIEPDTAAVATVPKWSNPDPYTSLPPLTAGESTAKHTDVLKLIRKARIDSSRSQTASSADDFISFSREGSDAEDAAPPAASSTPPQLDGAMGVQSSREEGSATEGKVLGKRKRGQTIGSQPPRQSSHNKIYGDSRVQKRWAVVEGIALAPWLTESYGTDIPGIALHKEIIDFYDWVKPKDFEQQVRASVFRRLGESFAKCMKGELKAFGSYAAGLYLPTADMDLVYLTSNYRPGRLPTREDGRRVLPHFSRHLRMNQIAKPNSIVVISGAKVPIIKFVDRVSGLKVDLSFDNDSGIVAIDTFQKWKKEYPAMPVIVAIIKQFLMIRGLNDVATGGLGGFSTICLVTSLLQHMPPIKQRMNLGEVLLEFFNLYGNVFDKDSVIIRLEPPGYVDKRTYMPTAFRDKDGRLTIVDPNRPDNNISGGTRLIDDIINCFSLAHQTLLSRLESYGDQSSQGRAQSLLECLIGGNFTMYETQRQIMFNLSPAGSLIPPSDGSNLPPRPIATVKGEPTTVAGPSKKQKTKPSVATKEKTDTKMKNSDSSTSEENSAPRTKKANKSEKRANRLKRLRPDLAPLIRRTITKPEAVRLGGYTSQDAMERDLQAREAAMQKAKAK</sequence>
<protein>
    <recommendedName>
        <fullName evidence="2">polynucleotide adenylyltransferase</fullName>
        <ecNumber evidence="2">2.7.7.19</ecNumber>
    </recommendedName>
</protein>
<dbReference type="EC" id="2.7.7.19" evidence="2"/>
<dbReference type="Gene3D" id="1.10.1410.10">
    <property type="match status" value="1"/>
</dbReference>
<feature type="region of interest" description="Disordered" evidence="5">
    <location>
        <begin position="593"/>
        <end position="699"/>
    </location>
</feature>
<dbReference type="RefSeq" id="XP_007722719.1">
    <property type="nucleotide sequence ID" value="XM_007724529.1"/>
</dbReference>
<dbReference type="CDD" id="cd05402">
    <property type="entry name" value="NT_PAP_TUTase"/>
    <property type="match status" value="1"/>
</dbReference>
<accession>W9YLH5</accession>
<dbReference type="PANTHER" id="PTHR23092:SF15">
    <property type="entry name" value="INACTIVE NON-CANONICAL POLY(A) RNA POLYMERASE PROTEIN TRF4-2-RELATED"/>
    <property type="match status" value="1"/>
</dbReference>
<evidence type="ECO:0000256" key="4">
    <source>
        <dbReference type="ARBA" id="ARBA00022842"/>
    </source>
</evidence>
<comment type="caution">
    <text evidence="8">The sequence shown here is derived from an EMBL/GenBank/DDBJ whole genome shotgun (WGS) entry which is preliminary data.</text>
</comment>
<proteinExistence type="inferred from homology"/>
<feature type="domain" description="Poly(A) RNA polymerase mitochondrial-like central palm" evidence="7">
    <location>
        <begin position="268"/>
        <end position="400"/>
    </location>
</feature>
<feature type="compositionally biased region" description="Basic and acidic residues" evidence="5">
    <location>
        <begin position="46"/>
        <end position="59"/>
    </location>
</feature>
<keyword evidence="4" id="KW-0460">Magnesium</keyword>
<dbReference type="Pfam" id="PF03828">
    <property type="entry name" value="PAP_assoc"/>
    <property type="match status" value="1"/>
</dbReference>
<organism evidence="8 9">
    <name type="scientific">Capronia coronata CBS 617.96</name>
    <dbReference type="NCBI Taxonomy" id="1182541"/>
    <lineage>
        <taxon>Eukaryota</taxon>
        <taxon>Fungi</taxon>
        <taxon>Dikarya</taxon>
        <taxon>Ascomycota</taxon>
        <taxon>Pezizomycotina</taxon>
        <taxon>Eurotiomycetes</taxon>
        <taxon>Chaetothyriomycetidae</taxon>
        <taxon>Chaetothyriales</taxon>
        <taxon>Herpotrichiellaceae</taxon>
        <taxon>Capronia</taxon>
    </lineage>
</organism>
<dbReference type="OrthoDB" id="273917at2759"/>
<dbReference type="PANTHER" id="PTHR23092">
    <property type="entry name" value="POLY(A) RNA POLYMERASE"/>
    <property type="match status" value="1"/>
</dbReference>
<comment type="similarity">
    <text evidence="1">Belongs to the DNA polymerase type-B-like family.</text>
</comment>
<feature type="region of interest" description="Disordered" evidence="5">
    <location>
        <begin position="1"/>
        <end position="102"/>
    </location>
</feature>
<feature type="region of interest" description="Disordered" evidence="5">
    <location>
        <begin position="170"/>
        <end position="234"/>
    </location>
</feature>
<gene>
    <name evidence="8" type="ORF">A1O1_03628</name>
</gene>
<dbReference type="Pfam" id="PF22600">
    <property type="entry name" value="MTPAP-like_central"/>
    <property type="match status" value="1"/>
</dbReference>
<feature type="compositionally biased region" description="Basic and acidic residues" evidence="5">
    <location>
        <begin position="1"/>
        <end position="19"/>
    </location>
</feature>
<dbReference type="SUPFAM" id="SSF81631">
    <property type="entry name" value="PAP/OAS1 substrate-binding domain"/>
    <property type="match status" value="1"/>
</dbReference>
<dbReference type="STRING" id="1182541.W9YLH5"/>
<feature type="compositionally biased region" description="Polar residues" evidence="5">
    <location>
        <begin position="641"/>
        <end position="652"/>
    </location>
</feature>
<feature type="compositionally biased region" description="Basic and acidic residues" evidence="5">
    <location>
        <begin position="67"/>
        <end position="77"/>
    </location>
</feature>
<reference evidence="8 9" key="1">
    <citation type="submission" date="2013-03" db="EMBL/GenBank/DDBJ databases">
        <title>The Genome Sequence of Capronia coronata CBS 617.96.</title>
        <authorList>
            <consortium name="The Broad Institute Genomics Platform"/>
            <person name="Cuomo C."/>
            <person name="de Hoog S."/>
            <person name="Gorbushina A."/>
            <person name="Walker B."/>
            <person name="Young S.K."/>
            <person name="Zeng Q."/>
            <person name="Gargeya S."/>
            <person name="Fitzgerald M."/>
            <person name="Haas B."/>
            <person name="Abouelleil A."/>
            <person name="Allen A.W."/>
            <person name="Alvarado L."/>
            <person name="Arachchi H.M."/>
            <person name="Berlin A.M."/>
            <person name="Chapman S.B."/>
            <person name="Gainer-Dewar J."/>
            <person name="Goldberg J."/>
            <person name="Griggs A."/>
            <person name="Gujja S."/>
            <person name="Hansen M."/>
            <person name="Howarth C."/>
            <person name="Imamovic A."/>
            <person name="Ireland A."/>
            <person name="Larimer J."/>
            <person name="McCowan C."/>
            <person name="Murphy C."/>
            <person name="Pearson M."/>
            <person name="Poon T.W."/>
            <person name="Priest M."/>
            <person name="Roberts A."/>
            <person name="Saif S."/>
            <person name="Shea T."/>
            <person name="Sisk P."/>
            <person name="Sykes S."/>
            <person name="Wortman J."/>
            <person name="Nusbaum C."/>
            <person name="Birren B."/>
        </authorList>
    </citation>
    <scope>NUCLEOTIDE SEQUENCE [LARGE SCALE GENOMIC DNA]</scope>
    <source>
        <strain evidence="8 9">CBS 617.96</strain>
    </source>
</reference>
<dbReference type="GO" id="GO:1990817">
    <property type="term" value="F:poly(A) RNA polymerase activity"/>
    <property type="evidence" value="ECO:0007669"/>
    <property type="project" value="UniProtKB-EC"/>
</dbReference>
<dbReference type="Proteomes" id="UP000019484">
    <property type="component" value="Unassembled WGS sequence"/>
</dbReference>
<dbReference type="GO" id="GO:0005730">
    <property type="term" value="C:nucleolus"/>
    <property type="evidence" value="ECO:0007669"/>
    <property type="project" value="TreeGrafter"/>
</dbReference>
<dbReference type="HOGENOM" id="CLU_013572_2_1_1"/>
<evidence type="ECO:0000313" key="8">
    <source>
        <dbReference type="EMBL" id="EXJ90525.1"/>
    </source>
</evidence>
<evidence type="ECO:0000259" key="7">
    <source>
        <dbReference type="Pfam" id="PF22600"/>
    </source>
</evidence>
<dbReference type="InterPro" id="IPR054708">
    <property type="entry name" value="MTPAP-like_central"/>
</dbReference>
<dbReference type="GO" id="GO:0031499">
    <property type="term" value="C:TRAMP complex"/>
    <property type="evidence" value="ECO:0007669"/>
    <property type="project" value="TreeGrafter"/>
</dbReference>
<dbReference type="InterPro" id="IPR002058">
    <property type="entry name" value="PAP_assoc"/>
</dbReference>
<feature type="compositionally biased region" description="Low complexity" evidence="5">
    <location>
        <begin position="178"/>
        <end position="188"/>
    </location>
</feature>
<dbReference type="GO" id="GO:0043634">
    <property type="term" value="P:polyadenylation-dependent ncRNA catabolic process"/>
    <property type="evidence" value="ECO:0007669"/>
    <property type="project" value="TreeGrafter"/>
</dbReference>
<dbReference type="AlphaFoldDB" id="W9YLH5"/>
<dbReference type="SUPFAM" id="SSF81301">
    <property type="entry name" value="Nucleotidyltransferase"/>
    <property type="match status" value="1"/>
</dbReference>
<evidence type="ECO:0000256" key="2">
    <source>
        <dbReference type="ARBA" id="ARBA00012388"/>
    </source>
</evidence>
<evidence type="ECO:0000256" key="3">
    <source>
        <dbReference type="ARBA" id="ARBA00022723"/>
    </source>
</evidence>
<feature type="compositionally biased region" description="Polar residues" evidence="5">
    <location>
        <begin position="219"/>
        <end position="231"/>
    </location>
</feature>
<evidence type="ECO:0000256" key="5">
    <source>
        <dbReference type="SAM" id="MobiDB-lite"/>
    </source>
</evidence>
<evidence type="ECO:0000259" key="6">
    <source>
        <dbReference type="Pfam" id="PF03828"/>
    </source>
</evidence>
<feature type="domain" description="PAP-associated" evidence="6">
    <location>
        <begin position="463"/>
        <end position="521"/>
    </location>
</feature>
<keyword evidence="3" id="KW-0479">Metal-binding</keyword>
<name>W9YLH5_9EURO</name>
<dbReference type="InterPro" id="IPR045862">
    <property type="entry name" value="Trf4-like"/>
</dbReference>
<dbReference type="GO" id="GO:0010605">
    <property type="term" value="P:negative regulation of macromolecule metabolic process"/>
    <property type="evidence" value="ECO:0007669"/>
    <property type="project" value="UniProtKB-ARBA"/>
</dbReference>
<evidence type="ECO:0000313" key="9">
    <source>
        <dbReference type="Proteomes" id="UP000019484"/>
    </source>
</evidence>
<evidence type="ECO:0000256" key="1">
    <source>
        <dbReference type="ARBA" id="ARBA00008593"/>
    </source>
</evidence>
<dbReference type="GO" id="GO:0046872">
    <property type="term" value="F:metal ion binding"/>
    <property type="evidence" value="ECO:0007669"/>
    <property type="project" value="UniProtKB-KW"/>
</dbReference>
<dbReference type="GO" id="GO:0003729">
    <property type="term" value="F:mRNA binding"/>
    <property type="evidence" value="ECO:0007669"/>
    <property type="project" value="TreeGrafter"/>
</dbReference>
<dbReference type="GeneID" id="19158518"/>
<dbReference type="InterPro" id="IPR043519">
    <property type="entry name" value="NT_sf"/>
</dbReference>
<dbReference type="eggNOG" id="KOG1906">
    <property type="taxonomic scope" value="Eukaryota"/>
</dbReference>
<feature type="compositionally biased region" description="Basic and acidic residues" evidence="5">
    <location>
        <begin position="630"/>
        <end position="640"/>
    </location>
</feature>
<feature type="compositionally biased region" description="Acidic residues" evidence="5">
    <location>
        <begin position="78"/>
        <end position="96"/>
    </location>
</feature>